<comment type="catalytic activity">
    <reaction evidence="5">
        <text>Hydrolysis of terminal, non-reducing alpha-D-galactose residues in alpha-D-galactosides, including galactose oligosaccharides, galactomannans and galactolipids.</text>
        <dbReference type="EC" id="3.2.1.22"/>
    </reaction>
</comment>
<dbReference type="CDD" id="cd14792">
    <property type="entry name" value="GH27"/>
    <property type="match status" value="1"/>
</dbReference>
<dbReference type="EMBL" id="QVQT01000001">
    <property type="protein sequence ID" value="RFU18610.1"/>
    <property type="molecule type" value="Genomic_DNA"/>
</dbReference>
<dbReference type="Pfam" id="PF16499">
    <property type="entry name" value="Melibiase_2"/>
    <property type="match status" value="1"/>
</dbReference>
<dbReference type="InterPro" id="IPR017853">
    <property type="entry name" value="GH"/>
</dbReference>
<dbReference type="GO" id="GO:0005975">
    <property type="term" value="P:carbohydrate metabolic process"/>
    <property type="evidence" value="ECO:0007669"/>
    <property type="project" value="InterPro"/>
</dbReference>
<proteinExistence type="inferred from homology"/>
<evidence type="ECO:0000256" key="5">
    <source>
        <dbReference type="RuleBase" id="RU361168"/>
    </source>
</evidence>
<organism evidence="8 9">
    <name type="scientific">Paracidobacterium acidisoli</name>
    <dbReference type="NCBI Taxonomy" id="2303751"/>
    <lineage>
        <taxon>Bacteria</taxon>
        <taxon>Pseudomonadati</taxon>
        <taxon>Acidobacteriota</taxon>
        <taxon>Terriglobia</taxon>
        <taxon>Terriglobales</taxon>
        <taxon>Acidobacteriaceae</taxon>
        <taxon>Paracidobacterium</taxon>
    </lineage>
</organism>
<dbReference type="SUPFAM" id="SSF51011">
    <property type="entry name" value="Glycosyl hydrolase domain"/>
    <property type="match status" value="1"/>
</dbReference>
<evidence type="ECO:0000256" key="4">
    <source>
        <dbReference type="ARBA" id="ARBA00023295"/>
    </source>
</evidence>
<keyword evidence="2 6" id="KW-0732">Signal</keyword>
<feature type="chain" id="PRO_5016811071" description="Alpha-galactosidase" evidence="6">
    <location>
        <begin position="23"/>
        <end position="452"/>
    </location>
</feature>
<dbReference type="SUPFAM" id="SSF51445">
    <property type="entry name" value="(Trans)glycosidases"/>
    <property type="match status" value="1"/>
</dbReference>
<dbReference type="RefSeq" id="WP_117297907.1">
    <property type="nucleotide sequence ID" value="NZ_QVQT02000001.1"/>
</dbReference>
<dbReference type="InterPro" id="IPR013785">
    <property type="entry name" value="Aldolase_TIM"/>
</dbReference>
<evidence type="ECO:0000256" key="2">
    <source>
        <dbReference type="ARBA" id="ARBA00022729"/>
    </source>
</evidence>
<dbReference type="PANTHER" id="PTHR11452">
    <property type="entry name" value="ALPHA-GALACTOSIDASE/ALPHA-N-ACETYLGALACTOSAMINIDASE"/>
    <property type="match status" value="1"/>
</dbReference>
<dbReference type="InterPro" id="IPR013780">
    <property type="entry name" value="Glyco_hydro_b"/>
</dbReference>
<evidence type="ECO:0000313" key="9">
    <source>
        <dbReference type="Proteomes" id="UP000264702"/>
    </source>
</evidence>
<dbReference type="OrthoDB" id="9807519at2"/>
<dbReference type="InterPro" id="IPR041233">
    <property type="entry name" value="Melibiase_C"/>
</dbReference>
<feature type="signal peptide" evidence="6">
    <location>
        <begin position="1"/>
        <end position="22"/>
    </location>
</feature>
<keyword evidence="9" id="KW-1185">Reference proteome</keyword>
<keyword evidence="3 5" id="KW-0378">Hydrolase</keyword>
<evidence type="ECO:0000256" key="1">
    <source>
        <dbReference type="ARBA" id="ARBA00009743"/>
    </source>
</evidence>
<feature type="domain" description="Alpha galactosidase C-terminal" evidence="7">
    <location>
        <begin position="377"/>
        <end position="448"/>
    </location>
</feature>
<comment type="similarity">
    <text evidence="1 5">Belongs to the glycosyl hydrolase 27 family.</text>
</comment>
<keyword evidence="5" id="KW-1015">Disulfide bond</keyword>
<protein>
    <recommendedName>
        <fullName evidence="5">Alpha-galactosidase</fullName>
        <ecNumber evidence="5">3.2.1.22</ecNumber>
    </recommendedName>
    <alternativeName>
        <fullName evidence="5">Melibiase</fullName>
    </alternativeName>
</protein>
<gene>
    <name evidence="8" type="ORF">D0Y96_03435</name>
</gene>
<evidence type="ECO:0000256" key="3">
    <source>
        <dbReference type="ARBA" id="ARBA00022801"/>
    </source>
</evidence>
<evidence type="ECO:0000313" key="8">
    <source>
        <dbReference type="EMBL" id="RFU18610.1"/>
    </source>
</evidence>
<dbReference type="Proteomes" id="UP000264702">
    <property type="component" value="Unassembled WGS sequence"/>
</dbReference>
<dbReference type="Pfam" id="PF17801">
    <property type="entry name" value="Melibiase_C"/>
    <property type="match status" value="1"/>
</dbReference>
<dbReference type="EC" id="3.2.1.22" evidence="5"/>
<dbReference type="Gene3D" id="2.60.40.1180">
    <property type="entry name" value="Golgi alpha-mannosidase II"/>
    <property type="match status" value="1"/>
</dbReference>
<dbReference type="Gene3D" id="3.20.20.70">
    <property type="entry name" value="Aldolase class I"/>
    <property type="match status" value="1"/>
</dbReference>
<evidence type="ECO:0000259" key="7">
    <source>
        <dbReference type="Pfam" id="PF17801"/>
    </source>
</evidence>
<comment type="caution">
    <text evidence="8">The sequence shown here is derived from an EMBL/GenBank/DDBJ whole genome shotgun (WGS) entry which is preliminary data.</text>
</comment>
<dbReference type="InterPro" id="IPR002241">
    <property type="entry name" value="Glyco_hydro_27"/>
</dbReference>
<keyword evidence="4 5" id="KW-0326">Glycosidase</keyword>
<sequence>MRRFSLTLFAVSLCLAALPAAAQRRPSSALLPPMGWNSWDSYGLTVTEAEFKDNVQWLHQHLQPFGWQYVVVDEGWYLTHPQTSATTGYVLSPDGRYLPAVNRFPSAAAGGDSFQALADYVHSLGLKFGIHIIRGIPREAVEKNLPIADSGFHAADAADTSDTCAWNKDNYGVKDNEAGQAYYDSLAKLYAGWGVDFLKVDCISQPYRAAEIHMVSEALRRTGRPIVLSLSPGPTPLDSATDARRYAQMWRISDDMWDVWAKNPGDHSGFPQALSRQFAVLASWAPHIGDGHWPDADMLPIGYLGPRPGWGTARQSRLTHDEQRTLITLWSIARSPLVLGANLTRIDPFTESLLTNPEVIAVDQHSLANHPVLQTPDTVVWTADSVEGSRYVAVFNLSNSEKTLAWKWSELNLPSGSHPVRDLWQKSDLGASEELHVTLAPHASALFSVSLR</sequence>
<dbReference type="AlphaFoldDB" id="A0A372IUK3"/>
<accession>A0A372IUK3</accession>
<dbReference type="PANTHER" id="PTHR11452:SF42">
    <property type="entry name" value="ALPHA-GALACTOSIDASE"/>
    <property type="match status" value="1"/>
</dbReference>
<name>A0A372IUK3_9BACT</name>
<dbReference type="GO" id="GO:0004557">
    <property type="term" value="F:alpha-galactosidase activity"/>
    <property type="evidence" value="ECO:0007669"/>
    <property type="project" value="UniProtKB-EC"/>
</dbReference>
<dbReference type="PRINTS" id="PR00740">
    <property type="entry name" value="GLHYDRLASE27"/>
</dbReference>
<evidence type="ECO:0000256" key="6">
    <source>
        <dbReference type="SAM" id="SignalP"/>
    </source>
</evidence>
<reference evidence="8 9" key="1">
    <citation type="submission" date="2018-08" db="EMBL/GenBank/DDBJ databases">
        <title>Acidipila sp. 4G-K13, an acidobacterium isolated from forest soil.</title>
        <authorList>
            <person name="Gao Z.-H."/>
            <person name="Qiu L.-H."/>
        </authorList>
    </citation>
    <scope>NUCLEOTIDE SEQUENCE [LARGE SCALE GENOMIC DNA]</scope>
    <source>
        <strain evidence="8 9">4G-K13</strain>
    </source>
</reference>